<feature type="transmembrane region" description="Helical" evidence="6">
    <location>
        <begin position="338"/>
        <end position="358"/>
    </location>
</feature>
<feature type="transmembrane region" description="Helical" evidence="6">
    <location>
        <begin position="370"/>
        <end position="389"/>
    </location>
</feature>
<keyword evidence="9" id="KW-1185">Reference proteome</keyword>
<dbReference type="GO" id="GO:0006644">
    <property type="term" value="P:phospholipid metabolic process"/>
    <property type="evidence" value="ECO:0007669"/>
    <property type="project" value="InterPro"/>
</dbReference>
<dbReference type="PANTHER" id="PTHR10165">
    <property type="entry name" value="LIPID PHOSPHATE PHOSPHATASE"/>
    <property type="match status" value="1"/>
</dbReference>
<dbReference type="CDD" id="cd03390">
    <property type="entry name" value="PAP2_containing_1_like"/>
    <property type="match status" value="1"/>
</dbReference>
<dbReference type="SMART" id="SM00014">
    <property type="entry name" value="acidPPc"/>
    <property type="match status" value="1"/>
</dbReference>
<evidence type="ECO:0000256" key="6">
    <source>
        <dbReference type="SAM" id="Phobius"/>
    </source>
</evidence>
<evidence type="ECO:0000259" key="7">
    <source>
        <dbReference type="SMART" id="SM00014"/>
    </source>
</evidence>
<dbReference type="GO" id="GO:0008195">
    <property type="term" value="F:phosphatidate phosphatase activity"/>
    <property type="evidence" value="ECO:0007669"/>
    <property type="project" value="TreeGrafter"/>
</dbReference>
<dbReference type="PANTHER" id="PTHR10165:SF35">
    <property type="entry name" value="RE23632P"/>
    <property type="match status" value="1"/>
</dbReference>
<keyword evidence="4 6" id="KW-1133">Transmembrane helix</keyword>
<feature type="transmembrane region" description="Helical" evidence="6">
    <location>
        <begin position="55"/>
        <end position="79"/>
    </location>
</feature>
<dbReference type="OrthoDB" id="10030083at2759"/>
<dbReference type="GO" id="GO:0016020">
    <property type="term" value="C:membrane"/>
    <property type="evidence" value="ECO:0007669"/>
    <property type="project" value="UniProtKB-SubCell"/>
</dbReference>
<keyword evidence="3 6" id="KW-0812">Transmembrane</keyword>
<dbReference type="AlphaFoldDB" id="A0A640KDT9"/>
<keyword evidence="5 6" id="KW-0472">Membrane</keyword>
<comment type="similarity">
    <text evidence="2">Belongs to the PA-phosphatase related phosphoesterase family.</text>
</comment>
<feature type="transmembrane region" description="Helical" evidence="6">
    <location>
        <begin position="309"/>
        <end position="326"/>
    </location>
</feature>
<dbReference type="Pfam" id="PF01569">
    <property type="entry name" value="PAP2"/>
    <property type="match status" value="1"/>
</dbReference>
<sequence length="417" mass="45978">MPSCTAKAVWCFILFFRLHDYLLCLICGFAALGISKVRPHCRPFSWTDPSISFPYAGAGTFPSWTLPIISILPGVVYILGEAARQFWPWHRRSMIMSRELCSEHKWPMMEDQRDGGATQDADVGHGGCDAASSLTFPSQSVHLPLSADRQGKIEVLVNRTPSFTSLDMNMREVQAGPQLGITASASRQLGSSGIPIINTHGGHTGSRESAAIADAVPSSAAGSVLCKPKVPYALAHPWQLFLFHAHIWCLTQAFSVIFAMLLVDLIKVYAGRLRPDFLSRLRREGYTPQSTEVDWCAVPKGGRVSFPSGHSSISFAAFVPFCFYALHSLRVFRRGGVSLWRILIGLTPLLLPIFMAVSRTRDNRHYFDDIVTGSAIGIASAVITVKATMTVDDRTGRLVPQLLYRERSNARGHQDED</sequence>
<evidence type="ECO:0000256" key="3">
    <source>
        <dbReference type="ARBA" id="ARBA00022692"/>
    </source>
</evidence>
<name>A0A640KDT9_LEITA</name>
<dbReference type="InterPro" id="IPR000326">
    <property type="entry name" value="PAP2/HPO"/>
</dbReference>
<comment type="subcellular location">
    <subcellularLocation>
        <location evidence="1">Membrane</location>
        <topology evidence="1">Multi-pass membrane protein</topology>
    </subcellularLocation>
</comment>
<feature type="domain" description="Phosphatidic acid phosphatase type 2/haloperoxidase" evidence="7">
    <location>
        <begin position="248"/>
        <end position="385"/>
    </location>
</feature>
<dbReference type="EMBL" id="BLBS01000023">
    <property type="protein sequence ID" value="GET87753.1"/>
    <property type="molecule type" value="Genomic_DNA"/>
</dbReference>
<evidence type="ECO:0000256" key="5">
    <source>
        <dbReference type="ARBA" id="ARBA00023136"/>
    </source>
</evidence>
<dbReference type="InterPro" id="IPR036938">
    <property type="entry name" value="PAP2/HPO_sf"/>
</dbReference>
<protein>
    <submittedName>
        <fullName evidence="8">Phosphatidic acid phosphatase, putative</fullName>
    </submittedName>
</protein>
<evidence type="ECO:0000313" key="9">
    <source>
        <dbReference type="Proteomes" id="UP000419144"/>
    </source>
</evidence>
<reference evidence="8" key="1">
    <citation type="submission" date="2019-11" db="EMBL/GenBank/DDBJ databases">
        <title>Leishmania tarentolae CDS.</title>
        <authorList>
            <person name="Goto Y."/>
            <person name="Yamagishi J."/>
        </authorList>
    </citation>
    <scope>NUCLEOTIDE SEQUENCE [LARGE SCALE GENOMIC DNA]</scope>
    <source>
        <strain evidence="8">Parrot Tar II</strain>
    </source>
</reference>
<dbReference type="VEuPathDB" id="TriTrypDB:LtaPh_1804600"/>
<comment type="caution">
    <text evidence="8">The sequence shown here is derived from an EMBL/GenBank/DDBJ whole genome shotgun (WGS) entry which is preliminary data.</text>
</comment>
<evidence type="ECO:0000256" key="2">
    <source>
        <dbReference type="ARBA" id="ARBA00008816"/>
    </source>
</evidence>
<dbReference type="GO" id="GO:0046839">
    <property type="term" value="P:phospholipid dephosphorylation"/>
    <property type="evidence" value="ECO:0007669"/>
    <property type="project" value="TreeGrafter"/>
</dbReference>
<accession>A0A640KDT9</accession>
<evidence type="ECO:0000256" key="4">
    <source>
        <dbReference type="ARBA" id="ARBA00022989"/>
    </source>
</evidence>
<proteinExistence type="inferred from homology"/>
<gene>
    <name evidence="8" type="ORF">LtaPh_1804600</name>
</gene>
<dbReference type="InterPro" id="IPR043216">
    <property type="entry name" value="PAP-like"/>
</dbReference>
<dbReference type="Gene3D" id="1.20.144.10">
    <property type="entry name" value="Phosphatidic acid phosphatase type 2/haloperoxidase"/>
    <property type="match status" value="1"/>
</dbReference>
<feature type="transmembrane region" description="Helical" evidence="6">
    <location>
        <begin position="12"/>
        <end position="35"/>
    </location>
</feature>
<feature type="transmembrane region" description="Helical" evidence="6">
    <location>
        <begin position="247"/>
        <end position="270"/>
    </location>
</feature>
<organism evidence="8 9">
    <name type="scientific">Leishmania tarentolae</name>
    <name type="common">Sauroleishmania tarentolae</name>
    <dbReference type="NCBI Taxonomy" id="5689"/>
    <lineage>
        <taxon>Eukaryota</taxon>
        <taxon>Discoba</taxon>
        <taxon>Euglenozoa</taxon>
        <taxon>Kinetoplastea</taxon>
        <taxon>Metakinetoplastina</taxon>
        <taxon>Trypanosomatida</taxon>
        <taxon>Trypanosomatidae</taxon>
        <taxon>Leishmaniinae</taxon>
        <taxon>Leishmania</taxon>
        <taxon>lizard Leishmania</taxon>
    </lineage>
</organism>
<evidence type="ECO:0000256" key="1">
    <source>
        <dbReference type="ARBA" id="ARBA00004141"/>
    </source>
</evidence>
<dbReference type="Proteomes" id="UP000419144">
    <property type="component" value="Unassembled WGS sequence"/>
</dbReference>
<dbReference type="SUPFAM" id="SSF48317">
    <property type="entry name" value="Acid phosphatase/Vanadium-dependent haloperoxidase"/>
    <property type="match status" value="1"/>
</dbReference>
<evidence type="ECO:0000313" key="8">
    <source>
        <dbReference type="EMBL" id="GET87753.1"/>
    </source>
</evidence>